<keyword evidence="1" id="KW-0175">Coiled coil</keyword>
<dbReference type="RefSeq" id="WP_076455444.1">
    <property type="nucleotide sequence ID" value="NZ_FTOB01000003.1"/>
</dbReference>
<reference evidence="3 4" key="1">
    <citation type="submission" date="2017-01" db="EMBL/GenBank/DDBJ databases">
        <authorList>
            <person name="Varghese N."/>
            <person name="Submissions S."/>
        </authorList>
    </citation>
    <scope>NUCLEOTIDE SEQUENCE [LARGE SCALE GENOMIC DNA]</scope>
    <source>
        <strain evidence="3 4">DSM 2061</strain>
    </source>
</reference>
<feature type="coiled-coil region" evidence="1">
    <location>
        <begin position="249"/>
        <end position="276"/>
    </location>
</feature>
<evidence type="ECO:0000313" key="3">
    <source>
        <dbReference type="EMBL" id="SIS73632.1"/>
    </source>
</evidence>
<dbReference type="InterPro" id="IPR026001">
    <property type="entry name" value="Abi-like_C"/>
</dbReference>
<proteinExistence type="predicted"/>
<sequence>MAELDYKEKFLIEKLFDMPTGYVMDFSNNTFQSFIYDSIKVNIYDDKYFYASGSKANRLRAFFTEEPSYKVGQLLTALLDYWHTKAIANENGFDFERDKNIYTECLKIAKRLKEEKIVEEIEVIKEKENDKDFSLLAKSIRESIDKNEPEAALDRLHTYVMKYIRQLCENHTIEIKKDESLNAIFGKYVKFIVSHDKIESKMTERILKYSIHVIEAFNDIRNNKSFAHDNSILNYSESVLIFNNVTNSIKFIESVEKTLKQENKKEETESADWEDLPF</sequence>
<organism evidence="3 4">
    <name type="scientific">Zobellia uliginosa</name>
    <dbReference type="NCBI Taxonomy" id="143224"/>
    <lineage>
        <taxon>Bacteria</taxon>
        <taxon>Pseudomonadati</taxon>
        <taxon>Bacteroidota</taxon>
        <taxon>Flavobacteriia</taxon>
        <taxon>Flavobacteriales</taxon>
        <taxon>Flavobacteriaceae</taxon>
        <taxon>Zobellia</taxon>
    </lineage>
</organism>
<name>A0ABY1KT33_9FLAO</name>
<evidence type="ECO:0000313" key="4">
    <source>
        <dbReference type="Proteomes" id="UP000185728"/>
    </source>
</evidence>
<dbReference type="EMBL" id="FTOB01000003">
    <property type="protein sequence ID" value="SIS73632.1"/>
    <property type="molecule type" value="Genomic_DNA"/>
</dbReference>
<gene>
    <name evidence="3" type="ORF">SAMN05421766_103710</name>
</gene>
<dbReference type="Pfam" id="PF14355">
    <property type="entry name" value="Abi_C"/>
    <property type="match status" value="1"/>
</dbReference>
<protein>
    <submittedName>
        <fullName evidence="3">Abortive infection C-terminus</fullName>
    </submittedName>
</protein>
<feature type="domain" description="Abortive infection protein-like C-terminal" evidence="2">
    <location>
        <begin position="184"/>
        <end position="252"/>
    </location>
</feature>
<dbReference type="Proteomes" id="UP000185728">
    <property type="component" value="Unassembled WGS sequence"/>
</dbReference>
<keyword evidence="4" id="KW-1185">Reference proteome</keyword>
<evidence type="ECO:0000259" key="2">
    <source>
        <dbReference type="Pfam" id="PF14355"/>
    </source>
</evidence>
<comment type="caution">
    <text evidence="3">The sequence shown here is derived from an EMBL/GenBank/DDBJ whole genome shotgun (WGS) entry which is preliminary data.</text>
</comment>
<accession>A0ABY1KT33</accession>
<evidence type="ECO:0000256" key="1">
    <source>
        <dbReference type="SAM" id="Coils"/>
    </source>
</evidence>